<accession>A0ACD5W8V9</accession>
<organism evidence="1 2">
    <name type="scientific">Avena sativa</name>
    <name type="common">Oat</name>
    <dbReference type="NCBI Taxonomy" id="4498"/>
    <lineage>
        <taxon>Eukaryota</taxon>
        <taxon>Viridiplantae</taxon>
        <taxon>Streptophyta</taxon>
        <taxon>Embryophyta</taxon>
        <taxon>Tracheophyta</taxon>
        <taxon>Spermatophyta</taxon>
        <taxon>Magnoliopsida</taxon>
        <taxon>Liliopsida</taxon>
        <taxon>Poales</taxon>
        <taxon>Poaceae</taxon>
        <taxon>BOP clade</taxon>
        <taxon>Pooideae</taxon>
        <taxon>Poodae</taxon>
        <taxon>Poeae</taxon>
        <taxon>Poeae Chloroplast Group 1 (Aveneae type)</taxon>
        <taxon>Aveninae</taxon>
        <taxon>Avena</taxon>
    </lineage>
</organism>
<protein>
    <submittedName>
        <fullName evidence="1">Uncharacterized protein</fullName>
    </submittedName>
</protein>
<keyword evidence="2" id="KW-1185">Reference proteome</keyword>
<dbReference type="Proteomes" id="UP001732700">
    <property type="component" value="Chromosome 4A"/>
</dbReference>
<evidence type="ECO:0000313" key="2">
    <source>
        <dbReference type="Proteomes" id="UP001732700"/>
    </source>
</evidence>
<reference evidence="1" key="2">
    <citation type="submission" date="2025-09" db="UniProtKB">
        <authorList>
            <consortium name="EnsemblPlants"/>
        </authorList>
    </citation>
    <scope>IDENTIFICATION</scope>
</reference>
<proteinExistence type="predicted"/>
<dbReference type="EnsemblPlants" id="AVESA.00010b.r2.4AG0592700.2">
    <property type="protein sequence ID" value="AVESA.00010b.r2.4AG0592700.2.CDS"/>
    <property type="gene ID" value="AVESA.00010b.r2.4AG0592700"/>
</dbReference>
<sequence length="131" mass="14366">MRVVVEVASARPRRMASMEREPRTLSLHELNYAREAALYVLSTHTSQDAARIFTQQLAQNGDKLCVPQGLKPVLVARSSNSTGSGSGSGSDSDSDDEGDVFVPEAFVDDDTRHRQLRGRATKKRDFATAPF</sequence>
<evidence type="ECO:0000313" key="1">
    <source>
        <dbReference type="EnsemblPlants" id="AVESA.00010b.r2.4AG0592700.2.CDS"/>
    </source>
</evidence>
<name>A0ACD5W8V9_AVESA</name>
<reference evidence="1" key="1">
    <citation type="submission" date="2021-05" db="EMBL/GenBank/DDBJ databases">
        <authorList>
            <person name="Scholz U."/>
            <person name="Mascher M."/>
            <person name="Fiebig A."/>
        </authorList>
    </citation>
    <scope>NUCLEOTIDE SEQUENCE [LARGE SCALE GENOMIC DNA]</scope>
</reference>